<organism evidence="5">
    <name type="scientific">Prevotella sp. GTC17259</name>
    <dbReference type="NCBI Taxonomy" id="3236795"/>
    <lineage>
        <taxon>Bacteria</taxon>
        <taxon>Pseudomonadati</taxon>
        <taxon>Bacteroidota</taxon>
        <taxon>Bacteroidia</taxon>
        <taxon>Bacteroidales</taxon>
        <taxon>Prevotellaceae</taxon>
        <taxon>Prevotella</taxon>
    </lineage>
</organism>
<dbReference type="SMART" id="SM00927">
    <property type="entry name" value="MutH"/>
    <property type="match status" value="1"/>
</dbReference>
<dbReference type="GO" id="GO:0003677">
    <property type="term" value="F:DNA binding"/>
    <property type="evidence" value="ECO:0007669"/>
    <property type="project" value="InterPro"/>
</dbReference>
<gene>
    <name evidence="5" type="ORF">GTC17259_04010</name>
</gene>
<dbReference type="Pfam" id="PF02976">
    <property type="entry name" value="MutH"/>
    <property type="match status" value="1"/>
</dbReference>
<evidence type="ECO:0000256" key="2">
    <source>
        <dbReference type="ARBA" id="ARBA00022759"/>
    </source>
</evidence>
<evidence type="ECO:0000256" key="1">
    <source>
        <dbReference type="ARBA" id="ARBA00022722"/>
    </source>
</evidence>
<keyword evidence="2" id="KW-0255">Endonuclease</keyword>
<sequence length="534" mass="62262">MDNHIFKREVLEDKFEAIVDKTLGEIDDKGIFERVKQFPLQKGIAGTVIEQCVIGYAPDNKQDADLMVVYPNNRKVPTELKTTGMVLNKNKEYVAKEPMSITAVGIYDLVNQSFASSHFWKKIEHMLLVYYLYNSNNAVKAYEYKDFAIKGYDFHEFTKKESIVLQQDWENVWKLVKRIVDNHPGEHDKIWKEQVHKEYINVHGELHGKLNYIDLAPRNVPRFRFKKPFVSTLIAKKFGKKFSVLSEEYTFVSDIERKCYQLTKIYKGKTMRQIAIELNMEIPKEQIVNGGRLDIVEKADKAFGQKITVAMFGGQGSMKNIEIFNEFGIIGKTIILTFDDKRTEDMKFYRVDFDEMRQKNKYDEGGKERAVEFEDSEIYSYFMDQKFMIIIFKEPYKPCKGERIPLLDNIFVGFKLLTFSESFVYNSGKALWEDTRDKIFNNKLIDVIERDRNGNPKQNASGEVSSAPNWMKKGRGKDKNLLFFRGSGKISTMKYKTEVVNGIYMLPQNVWIDGEFIVQQLNLVDDLTKSVESR</sequence>
<dbReference type="AlphaFoldDB" id="A0AB33J5G2"/>
<keyword evidence="1" id="KW-0540">Nuclease</keyword>
<evidence type="ECO:0000259" key="4">
    <source>
        <dbReference type="SMART" id="SM00927"/>
    </source>
</evidence>
<dbReference type="EMBL" id="AP035787">
    <property type="protein sequence ID" value="BFO75351.1"/>
    <property type="molecule type" value="Genomic_DNA"/>
</dbReference>
<dbReference type="Gene3D" id="3.40.600.10">
    <property type="entry name" value="DNA mismatch repair MutH/Restriction endonuclease, type II"/>
    <property type="match status" value="2"/>
</dbReference>
<evidence type="ECO:0000256" key="3">
    <source>
        <dbReference type="ARBA" id="ARBA00022801"/>
    </source>
</evidence>
<proteinExistence type="predicted"/>
<dbReference type="REBASE" id="853263">
    <property type="entry name" value="Psp7259ORF4000P"/>
</dbReference>
<feature type="domain" description="DNA mismatch repair MutH/Type II restriction enzyme Sau3AI" evidence="4">
    <location>
        <begin position="56"/>
        <end position="168"/>
    </location>
</feature>
<name>A0AB33J5G2_9BACT</name>
<dbReference type="SUPFAM" id="SSF52980">
    <property type="entry name" value="Restriction endonuclease-like"/>
    <property type="match status" value="2"/>
</dbReference>
<dbReference type="GO" id="GO:0004519">
    <property type="term" value="F:endonuclease activity"/>
    <property type="evidence" value="ECO:0007669"/>
    <property type="project" value="UniProtKB-KW"/>
</dbReference>
<dbReference type="InterPro" id="IPR037057">
    <property type="entry name" value="DNA_rep_MutH/T2_RE_sf"/>
</dbReference>
<protein>
    <recommendedName>
        <fullName evidence="4">DNA mismatch repair MutH/Type II restriction enzyme Sau3AI domain-containing protein</fullName>
    </recommendedName>
</protein>
<reference evidence="5" key="1">
    <citation type="submission" date="2024-07" db="EMBL/GenBank/DDBJ databases">
        <title>Complete genome sequence of Prevotella sp. YM-2024 GTC17259.</title>
        <authorList>
            <person name="Hayashi M."/>
            <person name="Muto Y."/>
            <person name="Tanaka K."/>
            <person name="Niwa H."/>
        </authorList>
    </citation>
    <scope>NUCLEOTIDE SEQUENCE</scope>
    <source>
        <strain evidence="5">GTC17259</strain>
    </source>
</reference>
<accession>A0AB33J5G2</accession>
<dbReference type="GO" id="GO:0016787">
    <property type="term" value="F:hydrolase activity"/>
    <property type="evidence" value="ECO:0007669"/>
    <property type="project" value="UniProtKB-KW"/>
</dbReference>
<keyword evidence="3" id="KW-0378">Hydrolase</keyword>
<dbReference type="InterPro" id="IPR011335">
    <property type="entry name" value="Restrct_endonuc-II-like"/>
</dbReference>
<dbReference type="CDD" id="cd22355">
    <property type="entry name" value="Sau3AI_C"/>
    <property type="match status" value="1"/>
</dbReference>
<evidence type="ECO:0000313" key="5">
    <source>
        <dbReference type="EMBL" id="BFO75351.1"/>
    </source>
</evidence>
<dbReference type="InterPro" id="IPR011337">
    <property type="entry name" value="DNA_rep_MutH/RE_typeII_Sau3AI"/>
</dbReference>